<feature type="compositionally biased region" description="Acidic residues" evidence="7">
    <location>
        <begin position="248"/>
        <end position="283"/>
    </location>
</feature>
<keyword evidence="10" id="KW-1185">Reference proteome</keyword>
<evidence type="ECO:0000313" key="9">
    <source>
        <dbReference type="EMBL" id="SLN10401.1"/>
    </source>
</evidence>
<evidence type="ECO:0000256" key="7">
    <source>
        <dbReference type="SAM" id="MobiDB-lite"/>
    </source>
</evidence>
<dbReference type="EMBL" id="FWFX01000001">
    <property type="protein sequence ID" value="SLN10401.1"/>
    <property type="molecule type" value="Genomic_DNA"/>
</dbReference>
<proteinExistence type="predicted"/>
<dbReference type="Pfam" id="PF00034">
    <property type="entry name" value="Cytochrom_C"/>
    <property type="match status" value="1"/>
</dbReference>
<dbReference type="PANTHER" id="PTHR11961">
    <property type="entry name" value="CYTOCHROME C"/>
    <property type="match status" value="1"/>
</dbReference>
<protein>
    <submittedName>
        <fullName evidence="9">Cytochrome c-552</fullName>
    </submittedName>
</protein>
<keyword evidence="5 6" id="KW-0408">Iron</keyword>
<accession>A0A1X6Y4V0</accession>
<evidence type="ECO:0000256" key="6">
    <source>
        <dbReference type="PROSITE-ProRule" id="PRU00433"/>
    </source>
</evidence>
<dbReference type="GO" id="GO:0046872">
    <property type="term" value="F:metal ion binding"/>
    <property type="evidence" value="ECO:0007669"/>
    <property type="project" value="UniProtKB-KW"/>
</dbReference>
<dbReference type="InterPro" id="IPR036909">
    <property type="entry name" value="Cyt_c-like_dom_sf"/>
</dbReference>
<feature type="region of interest" description="Disordered" evidence="7">
    <location>
        <begin position="182"/>
        <end position="283"/>
    </location>
</feature>
<reference evidence="9 10" key="1">
    <citation type="submission" date="2017-03" db="EMBL/GenBank/DDBJ databases">
        <authorList>
            <person name="Afonso C.L."/>
            <person name="Miller P.J."/>
            <person name="Scott M.A."/>
            <person name="Spackman E."/>
            <person name="Goraichik I."/>
            <person name="Dimitrov K.M."/>
            <person name="Suarez D.L."/>
            <person name="Swayne D.E."/>
        </authorList>
    </citation>
    <scope>NUCLEOTIDE SEQUENCE [LARGE SCALE GENOMIC DNA]</scope>
    <source>
        <strain evidence="9 10">CECT 7450</strain>
    </source>
</reference>
<dbReference type="GO" id="GO:0020037">
    <property type="term" value="F:heme binding"/>
    <property type="evidence" value="ECO:0007669"/>
    <property type="project" value="InterPro"/>
</dbReference>
<evidence type="ECO:0000256" key="1">
    <source>
        <dbReference type="ARBA" id="ARBA00022448"/>
    </source>
</evidence>
<organism evidence="9 10">
    <name type="scientific">Roseovarius albus</name>
    <dbReference type="NCBI Taxonomy" id="1247867"/>
    <lineage>
        <taxon>Bacteria</taxon>
        <taxon>Pseudomonadati</taxon>
        <taxon>Pseudomonadota</taxon>
        <taxon>Alphaproteobacteria</taxon>
        <taxon>Rhodobacterales</taxon>
        <taxon>Roseobacteraceae</taxon>
        <taxon>Roseovarius</taxon>
    </lineage>
</organism>
<sequence length="283" mass="28965">MFDTMTLTKVTGGLCGTLLVLLLGKWAAELIYDTSGGHGGDHAEQAYLIETGDDDHGGGEEEGPSFAELYASADADKGKKVFGKCKACHKLEDGANSTGPYLYGVVGRAVGAASGFSSYSGALNQVGDSWTPEALDAFIANPKKDAPGTTMAFAGLKKEEDRANLIAYLDLTDGSMTELAAPAAAEAEAPGDDAEASAEEGEMAEEEASTEVATDDTDEAASTEDTSSTSDAADEAQDTDAANTEVEANAEEDASAEGEANADDTADAEGDANAEGDEEEAQQ</sequence>
<evidence type="ECO:0000256" key="5">
    <source>
        <dbReference type="ARBA" id="ARBA00023004"/>
    </source>
</evidence>
<dbReference type="InterPro" id="IPR002327">
    <property type="entry name" value="Cyt_c_1A/1B"/>
</dbReference>
<feature type="domain" description="Cytochrome c" evidence="8">
    <location>
        <begin position="73"/>
        <end position="173"/>
    </location>
</feature>
<dbReference type="Gene3D" id="1.10.760.10">
    <property type="entry name" value="Cytochrome c-like domain"/>
    <property type="match status" value="1"/>
</dbReference>
<evidence type="ECO:0000256" key="3">
    <source>
        <dbReference type="ARBA" id="ARBA00022723"/>
    </source>
</evidence>
<evidence type="ECO:0000256" key="2">
    <source>
        <dbReference type="ARBA" id="ARBA00022617"/>
    </source>
</evidence>
<feature type="compositionally biased region" description="Acidic residues" evidence="7">
    <location>
        <begin position="189"/>
        <end position="222"/>
    </location>
</feature>
<evidence type="ECO:0000259" key="8">
    <source>
        <dbReference type="PROSITE" id="PS51007"/>
    </source>
</evidence>
<dbReference type="GO" id="GO:0009055">
    <property type="term" value="F:electron transfer activity"/>
    <property type="evidence" value="ECO:0007669"/>
    <property type="project" value="InterPro"/>
</dbReference>
<gene>
    <name evidence="9" type="primary">cycM_1</name>
    <name evidence="9" type="ORF">ROA7450_00008</name>
</gene>
<keyword evidence="3 6" id="KW-0479">Metal-binding</keyword>
<dbReference type="AlphaFoldDB" id="A0A1X6Y4V0"/>
<dbReference type="PROSITE" id="PS51007">
    <property type="entry name" value="CYTC"/>
    <property type="match status" value="1"/>
</dbReference>
<dbReference type="PRINTS" id="PR00604">
    <property type="entry name" value="CYTCHRMECIAB"/>
</dbReference>
<dbReference type="Proteomes" id="UP000193061">
    <property type="component" value="Unassembled WGS sequence"/>
</dbReference>
<dbReference type="SUPFAM" id="SSF46626">
    <property type="entry name" value="Cytochrome c"/>
    <property type="match status" value="1"/>
</dbReference>
<keyword evidence="4" id="KW-0249">Electron transport</keyword>
<evidence type="ECO:0000313" key="10">
    <source>
        <dbReference type="Proteomes" id="UP000193061"/>
    </source>
</evidence>
<keyword evidence="1" id="KW-0813">Transport</keyword>
<name>A0A1X6Y4V0_9RHOB</name>
<evidence type="ECO:0000256" key="4">
    <source>
        <dbReference type="ARBA" id="ARBA00022982"/>
    </source>
</evidence>
<dbReference type="InterPro" id="IPR009056">
    <property type="entry name" value="Cyt_c-like_dom"/>
</dbReference>
<dbReference type="OrthoDB" id="9805828at2"/>
<keyword evidence="2 6" id="KW-0349">Heme</keyword>